<evidence type="ECO:0000256" key="1">
    <source>
        <dbReference type="ARBA" id="ARBA00022741"/>
    </source>
</evidence>
<dbReference type="GO" id="GO:0005524">
    <property type="term" value="F:ATP binding"/>
    <property type="evidence" value="ECO:0007669"/>
    <property type="project" value="UniProtKB-KW"/>
</dbReference>
<dbReference type="SMART" id="SM00382">
    <property type="entry name" value="AAA"/>
    <property type="match status" value="1"/>
</dbReference>
<dbReference type="KEGG" id="dpte:113797526"/>
<gene>
    <name evidence="8 9" type="primary">LOC113797526</name>
</gene>
<dbReference type="GO" id="GO:0004386">
    <property type="term" value="F:helicase activity"/>
    <property type="evidence" value="ECO:0007669"/>
    <property type="project" value="UniProtKB-KW"/>
</dbReference>
<dbReference type="GO" id="GO:0016787">
    <property type="term" value="F:hydrolase activity"/>
    <property type="evidence" value="ECO:0007669"/>
    <property type="project" value="UniProtKB-KW"/>
</dbReference>
<proteinExistence type="predicted"/>
<dbReference type="InterPro" id="IPR027417">
    <property type="entry name" value="P-loop_NTPase"/>
</dbReference>
<keyword evidence="2" id="KW-0378">Hydrolase</keyword>
<keyword evidence="1" id="KW-0547">Nucleotide-binding</keyword>
<accession>A0A6P6YE16</accession>
<keyword evidence="7" id="KW-1185">Reference proteome</keyword>
<dbReference type="InterPro" id="IPR047187">
    <property type="entry name" value="SF1_C_Upf1"/>
</dbReference>
<name>A0A6P6YE16_DERPT</name>
<dbReference type="OrthoDB" id="2285229at2759"/>
<dbReference type="GO" id="GO:0005694">
    <property type="term" value="C:chromosome"/>
    <property type="evidence" value="ECO:0007669"/>
    <property type="project" value="UniProtKB-ARBA"/>
</dbReference>
<dbReference type="AlphaFoldDB" id="A0A6P6YE16"/>
<dbReference type="GO" id="GO:0006369">
    <property type="term" value="P:termination of RNA polymerase II transcription"/>
    <property type="evidence" value="ECO:0007669"/>
    <property type="project" value="TreeGrafter"/>
</dbReference>
<dbReference type="CDD" id="cd18042">
    <property type="entry name" value="DEXXQc_SETX"/>
    <property type="match status" value="1"/>
</dbReference>
<keyword evidence="4" id="KW-0067">ATP-binding</keyword>
<keyword evidence="3" id="KW-0347">Helicase</keyword>
<dbReference type="OMA" id="LCICING"/>
<feature type="region of interest" description="Disordered" evidence="5">
    <location>
        <begin position="55"/>
        <end position="74"/>
    </location>
</feature>
<evidence type="ECO:0000313" key="8">
    <source>
        <dbReference type="RefSeq" id="XP_027203727.1"/>
    </source>
</evidence>
<reference evidence="8 9" key="1">
    <citation type="submission" date="2025-04" db="UniProtKB">
        <authorList>
            <consortium name="RefSeq"/>
        </authorList>
    </citation>
    <scope>IDENTIFICATION</scope>
    <source>
        <strain evidence="8 9">Airmid</strain>
    </source>
</reference>
<dbReference type="PANTHER" id="PTHR10887">
    <property type="entry name" value="DNA2/NAM7 HELICASE FAMILY"/>
    <property type="match status" value="1"/>
</dbReference>
<dbReference type="FunFam" id="3.40.50.300:FF:000326">
    <property type="entry name" value="P-loop containing nucleoside triphosphate hydrolase"/>
    <property type="match status" value="1"/>
</dbReference>
<evidence type="ECO:0000313" key="9">
    <source>
        <dbReference type="RefSeq" id="XP_027203728.1"/>
    </source>
</evidence>
<evidence type="ECO:0000256" key="5">
    <source>
        <dbReference type="SAM" id="MobiDB-lite"/>
    </source>
</evidence>
<dbReference type="InterPro" id="IPR045055">
    <property type="entry name" value="DNA2/NAM7-like"/>
</dbReference>
<dbReference type="SUPFAM" id="SSF52540">
    <property type="entry name" value="P-loop containing nucleoside triphosphate hydrolases"/>
    <property type="match status" value="1"/>
</dbReference>
<evidence type="ECO:0000313" key="7">
    <source>
        <dbReference type="Proteomes" id="UP000515146"/>
    </source>
</evidence>
<dbReference type="InterPro" id="IPR003593">
    <property type="entry name" value="AAA+_ATPase"/>
</dbReference>
<dbReference type="InterPro" id="IPR041679">
    <property type="entry name" value="DNA2/NAM7-like_C"/>
</dbReference>
<feature type="compositionally biased region" description="Low complexity" evidence="5">
    <location>
        <begin position="61"/>
        <end position="70"/>
    </location>
</feature>
<evidence type="ECO:0000256" key="4">
    <source>
        <dbReference type="ARBA" id="ARBA00022840"/>
    </source>
</evidence>
<feature type="domain" description="AAA+ ATPase" evidence="6">
    <location>
        <begin position="435"/>
        <end position="631"/>
    </location>
</feature>
<dbReference type="RefSeq" id="XP_027203728.1">
    <property type="nucleotide sequence ID" value="XM_027347927.1"/>
</dbReference>
<evidence type="ECO:0000256" key="3">
    <source>
        <dbReference type="ARBA" id="ARBA00022806"/>
    </source>
</evidence>
<dbReference type="CDD" id="cd18808">
    <property type="entry name" value="SF1_C_Upf1"/>
    <property type="match status" value="1"/>
</dbReference>
<sequence>MFWKIVAGVAALCIVLKRFFFDEPGQSHNARITCSDPYDDYRFYDDDHYNYPTPSYESPLYENPEYSENSDYSEDSDRIIISSASLEWPKITCQSMQISQSLKNEFLSLKTRNLKEKAASFLSKFNQKKQEFGNDMNIFLLSILSIDWTVFINKSIQNNETSEEFCFRCIEKTCIQLIPCLESVMKLRYDSVEQYKQANVAMIIINTMAQIEKEIVSDEQSSITGGEQSTTTDKQSTTDKQFLDMNLRTTTIFTNSQLVHIIFDCSLMAKEIFEKRLQFNNSLVTIEPVYNESNRTDETQFGYITDFFTTITNNESNSQNIGKLFFSMIMTKSSYQKLLPQPSSYFSNQKYRIKRLFYLRPSIRLIETLGYLELNRYESLNSIVKLDSNLFTCSLLPNQMYEQRLNFHSQKPYNIKEKEAIIAASNIVNQSDREKFQILMVQGPPGTGKTHTLIGMIKNIIANSSLSDLDHFHILICAPSNGAIDEIGRRLIAEKETFLHNRSLEIVRIGQSSRIHEDMIPYELDQRINSRLKDNNKNKRMEIRSKIMKEADIILTTLTSCQHSSLDMFRYSSKFFRCLIIDEASQCVEPEILMPLVYKSITKVIMIGDPLQLPATVISNRAQDAYYGRSFFERFDTYFNQQLFTTTIKITILTEQYRMRKEICSFPSKYFYDSKLQTANGSGYNHLININPYFIFDIKDSYESSLQISRLNLNEVKFVCKLFEQIIEKIGYKSNSLTITKLPVSIGIITFYQEQKKTILSQLMKKFPGNLIDQIKIDTVDAFQGQECDIVILSCVRAPDEFGHIGTIGFVRSQQRMNVALTRARSLLCICLHKKKFSKNSIWNKLLSDARQRNRLFSISSTIKDFQLKQMLV</sequence>
<dbReference type="GO" id="GO:0001147">
    <property type="term" value="F:transcription termination site sequence-specific DNA binding"/>
    <property type="evidence" value="ECO:0007669"/>
    <property type="project" value="TreeGrafter"/>
</dbReference>
<dbReference type="Pfam" id="PF13086">
    <property type="entry name" value="AAA_11"/>
    <property type="match status" value="1"/>
</dbReference>
<dbReference type="Proteomes" id="UP000515146">
    <property type="component" value="Unplaced"/>
</dbReference>
<dbReference type="InterPro" id="IPR041677">
    <property type="entry name" value="DNA2/NAM7_AAA_11"/>
</dbReference>
<organism evidence="7 9">
    <name type="scientific">Dermatophagoides pteronyssinus</name>
    <name type="common">European house dust mite</name>
    <dbReference type="NCBI Taxonomy" id="6956"/>
    <lineage>
        <taxon>Eukaryota</taxon>
        <taxon>Metazoa</taxon>
        <taxon>Ecdysozoa</taxon>
        <taxon>Arthropoda</taxon>
        <taxon>Chelicerata</taxon>
        <taxon>Arachnida</taxon>
        <taxon>Acari</taxon>
        <taxon>Acariformes</taxon>
        <taxon>Sarcoptiformes</taxon>
        <taxon>Astigmata</taxon>
        <taxon>Psoroptidia</taxon>
        <taxon>Analgoidea</taxon>
        <taxon>Pyroglyphidae</taxon>
        <taxon>Dermatophagoidinae</taxon>
        <taxon>Dermatophagoides</taxon>
    </lineage>
</organism>
<evidence type="ECO:0000256" key="2">
    <source>
        <dbReference type="ARBA" id="ARBA00022801"/>
    </source>
</evidence>
<protein>
    <submittedName>
        <fullName evidence="8">Uncharacterized ATP-dependent helicase C29A10.10c-like isoform X1</fullName>
    </submittedName>
    <submittedName>
        <fullName evidence="9">Uncharacterized ATP-dependent helicase C29A10.10c-like isoform X2</fullName>
    </submittedName>
</protein>
<dbReference type="Gene3D" id="3.40.50.300">
    <property type="entry name" value="P-loop containing nucleotide triphosphate hydrolases"/>
    <property type="match status" value="2"/>
</dbReference>
<dbReference type="RefSeq" id="XP_027203727.1">
    <property type="nucleotide sequence ID" value="XM_027347926.1"/>
</dbReference>
<dbReference type="PANTHER" id="PTHR10887:SF495">
    <property type="entry name" value="HELICASE SENATAXIN ISOFORM X1-RELATED"/>
    <property type="match status" value="1"/>
</dbReference>
<dbReference type="GO" id="GO:0016604">
    <property type="term" value="C:nuclear body"/>
    <property type="evidence" value="ECO:0007669"/>
    <property type="project" value="TreeGrafter"/>
</dbReference>
<dbReference type="Pfam" id="PF13087">
    <property type="entry name" value="AAA_12"/>
    <property type="match status" value="1"/>
</dbReference>
<evidence type="ECO:0000259" key="6">
    <source>
        <dbReference type="SMART" id="SM00382"/>
    </source>
</evidence>